<dbReference type="PROSITE" id="PS51257">
    <property type="entry name" value="PROKAR_LIPOPROTEIN"/>
    <property type="match status" value="1"/>
</dbReference>
<dbReference type="SUPFAM" id="SSF48452">
    <property type="entry name" value="TPR-like"/>
    <property type="match status" value="1"/>
</dbReference>
<proteinExistence type="predicted"/>
<dbReference type="Pfam" id="PF07593">
    <property type="entry name" value="UnbV_ASPIC"/>
    <property type="match status" value="1"/>
</dbReference>
<protein>
    <submittedName>
        <fullName evidence="4">ASPIC and UnbV</fullName>
    </submittedName>
</protein>
<dbReference type="InterPro" id="IPR011990">
    <property type="entry name" value="TPR-like_helical_dom_sf"/>
</dbReference>
<dbReference type="RefSeq" id="WP_145390853.1">
    <property type="nucleotide sequence ID" value="NZ_CP037423.1"/>
</dbReference>
<keyword evidence="1" id="KW-0732">Signal</keyword>
<dbReference type="SUPFAM" id="SSF69318">
    <property type="entry name" value="Integrin alpha N-terminal domain"/>
    <property type="match status" value="1"/>
</dbReference>
<dbReference type="OrthoDB" id="5287961at2"/>
<dbReference type="PANTHER" id="PTHR16026">
    <property type="entry name" value="CARTILAGE ACIDIC PROTEIN 1"/>
    <property type="match status" value="1"/>
</dbReference>
<dbReference type="KEGG" id="snep:Enr13x_65630"/>
<dbReference type="InterPro" id="IPR028994">
    <property type="entry name" value="Integrin_alpha_N"/>
</dbReference>
<dbReference type="InterPro" id="IPR027039">
    <property type="entry name" value="Crtac1"/>
</dbReference>
<dbReference type="EMBL" id="CP037423">
    <property type="protein sequence ID" value="QDV46654.1"/>
    <property type="molecule type" value="Genomic_DNA"/>
</dbReference>
<organism evidence="4 5">
    <name type="scientific">Stieleria neptunia</name>
    <dbReference type="NCBI Taxonomy" id="2527979"/>
    <lineage>
        <taxon>Bacteria</taxon>
        <taxon>Pseudomonadati</taxon>
        <taxon>Planctomycetota</taxon>
        <taxon>Planctomycetia</taxon>
        <taxon>Pirellulales</taxon>
        <taxon>Pirellulaceae</taxon>
        <taxon>Stieleria</taxon>
    </lineage>
</organism>
<reference evidence="4 5" key="1">
    <citation type="submission" date="2019-03" db="EMBL/GenBank/DDBJ databases">
        <title>Deep-cultivation of Planctomycetes and their phenomic and genomic characterization uncovers novel biology.</title>
        <authorList>
            <person name="Wiegand S."/>
            <person name="Jogler M."/>
            <person name="Boedeker C."/>
            <person name="Pinto D."/>
            <person name="Vollmers J."/>
            <person name="Rivas-Marin E."/>
            <person name="Kohn T."/>
            <person name="Peeters S.H."/>
            <person name="Heuer A."/>
            <person name="Rast P."/>
            <person name="Oberbeckmann S."/>
            <person name="Bunk B."/>
            <person name="Jeske O."/>
            <person name="Meyerdierks A."/>
            <person name="Storesund J.E."/>
            <person name="Kallscheuer N."/>
            <person name="Luecker S."/>
            <person name="Lage O.M."/>
            <person name="Pohl T."/>
            <person name="Merkel B.J."/>
            <person name="Hornburger P."/>
            <person name="Mueller R.-W."/>
            <person name="Bruemmer F."/>
            <person name="Labrenz M."/>
            <person name="Spormann A.M."/>
            <person name="Op den Camp H."/>
            <person name="Overmann J."/>
            <person name="Amann R."/>
            <person name="Jetten M.S.M."/>
            <person name="Mascher T."/>
            <person name="Medema M.H."/>
            <person name="Devos D.P."/>
            <person name="Kaster A.-K."/>
            <person name="Ovreas L."/>
            <person name="Rohde M."/>
            <person name="Galperin M.Y."/>
            <person name="Jogler C."/>
        </authorList>
    </citation>
    <scope>NUCLEOTIDE SEQUENCE [LARGE SCALE GENOMIC DNA]</scope>
    <source>
        <strain evidence="4 5">Enr13</strain>
    </source>
</reference>
<dbReference type="AlphaFoldDB" id="A0A518I0W2"/>
<evidence type="ECO:0000256" key="1">
    <source>
        <dbReference type="ARBA" id="ARBA00022729"/>
    </source>
</evidence>
<name>A0A518I0W2_9BACT</name>
<evidence type="ECO:0000313" key="5">
    <source>
        <dbReference type="Proteomes" id="UP000319004"/>
    </source>
</evidence>
<dbReference type="Gene3D" id="2.130.10.130">
    <property type="entry name" value="Integrin alpha, N-terminal"/>
    <property type="match status" value="2"/>
</dbReference>
<dbReference type="InterPro" id="IPR011519">
    <property type="entry name" value="UnbV_ASPIC"/>
</dbReference>
<feature type="domain" description="ASPIC/UnbV" evidence="3">
    <location>
        <begin position="856"/>
        <end position="922"/>
    </location>
</feature>
<dbReference type="InterPro" id="IPR013517">
    <property type="entry name" value="FG-GAP"/>
</dbReference>
<dbReference type="Gene3D" id="1.25.40.10">
    <property type="entry name" value="Tetratricopeptide repeat domain"/>
    <property type="match status" value="2"/>
</dbReference>
<gene>
    <name evidence="4" type="ORF">Enr13x_65630</name>
</gene>
<evidence type="ECO:0000256" key="2">
    <source>
        <dbReference type="SAM" id="MobiDB-lite"/>
    </source>
</evidence>
<keyword evidence="5" id="KW-1185">Reference proteome</keyword>
<dbReference type="Proteomes" id="UP000319004">
    <property type="component" value="Chromosome"/>
</dbReference>
<dbReference type="PANTHER" id="PTHR16026:SF0">
    <property type="entry name" value="CARTILAGE ACIDIC PROTEIN 1"/>
    <property type="match status" value="1"/>
</dbReference>
<feature type="region of interest" description="Disordered" evidence="2">
    <location>
        <begin position="28"/>
        <end position="60"/>
    </location>
</feature>
<evidence type="ECO:0000313" key="4">
    <source>
        <dbReference type="EMBL" id="QDV46654.1"/>
    </source>
</evidence>
<evidence type="ECO:0000259" key="3">
    <source>
        <dbReference type="Pfam" id="PF07593"/>
    </source>
</evidence>
<accession>A0A518I0W2</accession>
<sequence length="935" mass="101801">MAWRSSTIGASRILVVGLVGLATIGCDAENRPSVPPQPSAATPKRERLPVAADQDSNPHAAGIETSPSLQELHGQIQVALQAGDWGLAERIGRQMVERFPEAPDGYRFLAQLLCSQGRRQEAAAQVQTLLKMGVADAREVLSLIDVSAPFRIVGFDQWIDPSHRGLFALGQARQTYIADKEIDEALTILETLRREIPGHTSVEAFYGRVLVEANRDAAFVRWLEEVPDGIEAQSDYWVAVGMWLQGIDQDRQSIAALAKAVEIDPSDRRALRLMIAALSRSGQDERAAAVQASLAKLDAVFRKAAQADASDAFEIGAVLESLVRPWEALGWYKIATERGAGGAAQLDKLRQRAEAVRQWERASTEEQIVRARTKKLLGFDPGGYPLPQPLLAIKGNASESVQTGKSPLLFRDVAHASGIRTSFVSDYNVQEVDFYLHQANGGGLALLDFDRDGKLDVYVIQSGGDPNIANDSLPNELYRQTESVSFMRVDGSARCDGRGYGQGVCAADVNQDGFVDLLVANIGRNQVLINQGDGTFRDVTSTHLPAESKWTSVIGVGDLDGDQIPDLVEVNYVDDPAVFMRKCKGELIACVPQSFRPAADRFWKADARGRFRQMASLVGDAVRPSYGFGLVIADFDGRPGNEVFVGNDGDLNQYWRGGLSTSAPLVEMAGISGLAVGATGVAAACMGIASGDFDRAGRLDLAITNFYKEPVNLFLQSRSGAFVDDAMRRGLDVPSRSVLGFGCQAADLDNDGWLDLAVLNGHLYDYRQQGIPFRMQPQLFRGSPKRFEPEQVSDDASYFAVKRLGRTLAQGDLDRDGRVDMVANHLDAPVALLLNQSNAGNWLQVQLVGRTSERDAVGAIVEIQCQGETFSSWMTGGDGYMCSNAPQLHFGIADHRAIEQLTVRWPNGDRETFDDVPINRHVLLIEGSGDVFSEH</sequence>
<dbReference type="Pfam" id="PF13517">
    <property type="entry name" value="FG-GAP_3"/>
    <property type="match status" value="2"/>
</dbReference>